<dbReference type="GO" id="GO:0016787">
    <property type="term" value="F:hydrolase activity"/>
    <property type="evidence" value="ECO:0007669"/>
    <property type="project" value="UniProtKB-KW"/>
</dbReference>
<reference evidence="3 4" key="1">
    <citation type="submission" date="2019-07" db="EMBL/GenBank/DDBJ databases">
        <title>Gilliamella genomes.</title>
        <authorList>
            <person name="Zheng H."/>
        </authorList>
    </citation>
    <scope>NUCLEOTIDE SEQUENCE [LARGE SCALE GENOMIC DNA]</scope>
    <source>
        <strain evidence="3 4">W8127</strain>
    </source>
</reference>
<dbReference type="Gene3D" id="3.40.50.1820">
    <property type="entry name" value="alpha/beta hydrolase"/>
    <property type="match status" value="1"/>
</dbReference>
<accession>A0A556SSR2</accession>
<dbReference type="EMBL" id="VMHM01000004">
    <property type="protein sequence ID" value="TSK04174.1"/>
    <property type="molecule type" value="Genomic_DNA"/>
</dbReference>
<evidence type="ECO:0000256" key="1">
    <source>
        <dbReference type="ARBA" id="ARBA00022801"/>
    </source>
</evidence>
<dbReference type="RefSeq" id="WP_086326306.1">
    <property type="nucleotide sequence ID" value="NZ_JBHZLE010000002.1"/>
</dbReference>
<protein>
    <submittedName>
        <fullName evidence="3">Alpha/beta fold hydrolase</fullName>
    </submittedName>
</protein>
<feature type="domain" description="AB hydrolase-1" evidence="2">
    <location>
        <begin position="13"/>
        <end position="238"/>
    </location>
</feature>
<evidence type="ECO:0000313" key="3">
    <source>
        <dbReference type="EMBL" id="TSK04174.1"/>
    </source>
</evidence>
<dbReference type="SUPFAM" id="SSF53474">
    <property type="entry name" value="alpha/beta-Hydrolases"/>
    <property type="match status" value="1"/>
</dbReference>
<dbReference type="InterPro" id="IPR029058">
    <property type="entry name" value="AB_hydrolase_fold"/>
</dbReference>
<dbReference type="PANTHER" id="PTHR46118">
    <property type="entry name" value="PROTEIN ABHD11"/>
    <property type="match status" value="1"/>
</dbReference>
<evidence type="ECO:0000313" key="4">
    <source>
        <dbReference type="Proteomes" id="UP000319483"/>
    </source>
</evidence>
<dbReference type="AlphaFoldDB" id="A0A556SSR2"/>
<comment type="caution">
    <text evidence="3">The sequence shown here is derived from an EMBL/GenBank/DDBJ whole genome shotgun (WGS) entry which is preliminary data.</text>
</comment>
<keyword evidence="1 3" id="KW-0378">Hydrolase</keyword>
<organism evidence="3 4">
    <name type="scientific">Gilliamella apicola</name>
    <dbReference type="NCBI Taxonomy" id="1196095"/>
    <lineage>
        <taxon>Bacteria</taxon>
        <taxon>Pseudomonadati</taxon>
        <taxon>Pseudomonadota</taxon>
        <taxon>Gammaproteobacteria</taxon>
        <taxon>Orbales</taxon>
        <taxon>Orbaceae</taxon>
        <taxon>Gilliamella</taxon>
    </lineage>
</organism>
<gene>
    <name evidence="3" type="ORF">FPQ15_04130</name>
</gene>
<dbReference type="Pfam" id="PF00561">
    <property type="entry name" value="Abhydrolase_1"/>
    <property type="match status" value="1"/>
</dbReference>
<dbReference type="PANTHER" id="PTHR46118:SF4">
    <property type="entry name" value="PROTEIN ABHD11"/>
    <property type="match status" value="1"/>
</dbReference>
<proteinExistence type="predicted"/>
<dbReference type="InterPro" id="IPR000073">
    <property type="entry name" value="AB_hydrolase_1"/>
</dbReference>
<evidence type="ECO:0000259" key="2">
    <source>
        <dbReference type="Pfam" id="PF00561"/>
    </source>
</evidence>
<name>A0A556SSR2_9GAMM</name>
<sequence length="257" mass="28885">MKLNYKLQGIGQPIVFLHGVFGSLDNLNMLAKDLVSDYQTIQVDLRNHGQSPWSDQINYPAMAQDVADLCHELQLKDIILIGHSMGGKVAMQLSQVIPQLIQKIVVIDIAPVKYSSSPNAIILRTLMYCLNNQITDRKQIMAVMQEAGLSEATCLFLLKSYKNQHWLFNLPTINDQYANICDWQTIPSTSPCLKPILFIRGGNSVYLADKYQDTIYAQFPNAKIVTIEGAGHNVHAEKTQQVLQLLHDWLNCSSDDV</sequence>
<dbReference type="Proteomes" id="UP000319483">
    <property type="component" value="Unassembled WGS sequence"/>
</dbReference>